<dbReference type="PANTHER" id="PTHR45705:SF1">
    <property type="entry name" value="FI20236P1"/>
    <property type="match status" value="1"/>
</dbReference>
<dbReference type="RefSeq" id="XP_020904992.1">
    <property type="nucleotide sequence ID" value="XM_021049333.2"/>
</dbReference>
<evidence type="ECO:0000256" key="6">
    <source>
        <dbReference type="SAM" id="MobiDB-lite"/>
    </source>
</evidence>
<dbReference type="CDD" id="cd08839">
    <property type="entry name" value="ArfGap_SMAP"/>
    <property type="match status" value="1"/>
</dbReference>
<keyword evidence="3 5" id="KW-0863">Zinc-finger</keyword>
<dbReference type="GO" id="GO:0005737">
    <property type="term" value="C:cytoplasm"/>
    <property type="evidence" value="ECO:0007669"/>
    <property type="project" value="TreeGrafter"/>
</dbReference>
<dbReference type="OrthoDB" id="73919at2759"/>
<evidence type="ECO:0000256" key="4">
    <source>
        <dbReference type="ARBA" id="ARBA00022833"/>
    </source>
</evidence>
<evidence type="ECO:0000256" key="2">
    <source>
        <dbReference type="ARBA" id="ARBA00022723"/>
    </source>
</evidence>
<feature type="region of interest" description="Disordered" evidence="6">
    <location>
        <begin position="176"/>
        <end position="292"/>
    </location>
</feature>
<dbReference type="PANTHER" id="PTHR45705">
    <property type="entry name" value="FI20236P1"/>
    <property type="match status" value="1"/>
</dbReference>
<feature type="compositionally biased region" description="Low complexity" evidence="6">
    <location>
        <begin position="254"/>
        <end position="275"/>
    </location>
</feature>
<dbReference type="InterPro" id="IPR001164">
    <property type="entry name" value="ArfGAP_dom"/>
</dbReference>
<dbReference type="Gene3D" id="1.10.220.150">
    <property type="entry name" value="Arf GTPase activating protein"/>
    <property type="match status" value="1"/>
</dbReference>
<dbReference type="FunFam" id="1.10.220.150:FF:000009">
    <property type="entry name" value="stromal membrane-associated protein 1 isoform X1"/>
    <property type="match status" value="1"/>
</dbReference>
<evidence type="ECO:0000256" key="1">
    <source>
        <dbReference type="ARBA" id="ARBA00022468"/>
    </source>
</evidence>
<dbReference type="EnsemblMetazoa" id="XM_021058052.2">
    <property type="protein sequence ID" value="XP_020913711.1"/>
    <property type="gene ID" value="LOC110251351"/>
</dbReference>
<dbReference type="InterPro" id="IPR038508">
    <property type="entry name" value="ArfGAP_dom_sf"/>
</dbReference>
<dbReference type="Pfam" id="PF01412">
    <property type="entry name" value="ArfGap"/>
    <property type="match status" value="1"/>
</dbReference>
<name>A0A913XIM1_EXADI</name>
<dbReference type="InterPro" id="IPR037278">
    <property type="entry name" value="ARFGAP/RecO"/>
</dbReference>
<dbReference type="PRINTS" id="PR00405">
    <property type="entry name" value="REVINTRACTNG"/>
</dbReference>
<dbReference type="SUPFAM" id="SSF57863">
    <property type="entry name" value="ArfGap/RecO-like zinc finger"/>
    <property type="match status" value="1"/>
</dbReference>
<dbReference type="InterPro" id="IPR051718">
    <property type="entry name" value="ARF_GTPase-activating"/>
</dbReference>
<dbReference type="KEGG" id="epa:110243245"/>
<dbReference type="GeneID" id="110251351"/>
<organism evidence="8 9">
    <name type="scientific">Exaiptasia diaphana</name>
    <name type="common">Tropical sea anemone</name>
    <name type="synonym">Aiptasia pulchella</name>
    <dbReference type="NCBI Taxonomy" id="2652724"/>
    <lineage>
        <taxon>Eukaryota</taxon>
        <taxon>Metazoa</taxon>
        <taxon>Cnidaria</taxon>
        <taxon>Anthozoa</taxon>
        <taxon>Hexacorallia</taxon>
        <taxon>Actiniaria</taxon>
        <taxon>Aiptasiidae</taxon>
        <taxon>Exaiptasia</taxon>
    </lineage>
</organism>
<dbReference type="Proteomes" id="UP000887567">
    <property type="component" value="Unplaced"/>
</dbReference>
<evidence type="ECO:0000259" key="7">
    <source>
        <dbReference type="PROSITE" id="PS50115"/>
    </source>
</evidence>
<keyword evidence="2" id="KW-0479">Metal-binding</keyword>
<accession>A0A913XIM1</accession>
<dbReference type="GO" id="GO:0005096">
    <property type="term" value="F:GTPase activator activity"/>
    <property type="evidence" value="ECO:0007669"/>
    <property type="project" value="UniProtKB-KW"/>
</dbReference>
<keyword evidence="4" id="KW-0862">Zinc</keyword>
<feature type="domain" description="Arf-GAP" evidence="7">
    <location>
        <begin position="17"/>
        <end position="135"/>
    </location>
</feature>
<proteinExistence type="predicted"/>
<feature type="compositionally biased region" description="Basic and acidic residues" evidence="6">
    <location>
        <begin position="281"/>
        <end position="292"/>
    </location>
</feature>
<dbReference type="InterPro" id="IPR044732">
    <property type="entry name" value="ArfGAP_SMAP1-like"/>
</dbReference>
<protein>
    <recommendedName>
        <fullName evidence="7">Arf-GAP domain-containing protein</fullName>
    </recommendedName>
</protein>
<feature type="region of interest" description="Disordered" evidence="6">
    <location>
        <begin position="129"/>
        <end position="156"/>
    </location>
</feature>
<evidence type="ECO:0000313" key="9">
    <source>
        <dbReference type="Proteomes" id="UP000887567"/>
    </source>
</evidence>
<evidence type="ECO:0000313" key="8">
    <source>
        <dbReference type="EnsemblMetazoa" id="XP_020904992.1"/>
    </source>
</evidence>
<dbReference type="EnsemblMetazoa" id="XM_021049333.2">
    <property type="protein sequence ID" value="XP_020904992.1"/>
    <property type="gene ID" value="LOC110243245"/>
</dbReference>
<sequence>MAARSQREKDHTKNKNQVILAEMLKEESNKYCSDCGAKGPRWASWNLGVFLCIRCAGIHRNLGVHISKVKSVNLDSWTPEQMTNIQDWGNRRAGMYWECFLPKDFHRPQTNSAVETFIRNKYEHKKYVKKDGLPPKSDLNVAASAPKQEKITKKKKQIEDQTPIVIPKIQETINKTNTTVPVSRPKVTQPQPSAPAIAPVIPATSKPNPPSADLLSLDTPAPVVNQQPAQPAPQPTSLADELIDFGAFQGGPQGLSQSPPSQPQQLASLSQNAAPVNNEESLLKDDTSTSKSTKDSIMALFGSSTGTSSSNHQPQMYGVPGGMYITSQQQPAMQKAPHTMMNGPHMHTGPYQHHMMPMHMPQQRLMQHATPQQQQAQLSQIQSQMQQLKLQKNPQAQFPQMQQQPNQFNMYNSNQTMLGQQQAMNLMTNQHMMHYQQQQPQFVSTGPVYNASPMAAMPTTGHTFNNQLWK</sequence>
<keyword evidence="1" id="KW-0343">GTPase activation</keyword>
<reference evidence="8" key="1">
    <citation type="submission" date="2022-11" db="UniProtKB">
        <authorList>
            <consortium name="EnsemblMetazoa"/>
        </authorList>
    </citation>
    <scope>IDENTIFICATION</scope>
</reference>
<dbReference type="GO" id="GO:0008270">
    <property type="term" value="F:zinc ion binding"/>
    <property type="evidence" value="ECO:0007669"/>
    <property type="project" value="UniProtKB-KW"/>
</dbReference>
<dbReference type="KEGG" id="epa:110251351"/>
<evidence type="ECO:0000256" key="5">
    <source>
        <dbReference type="PROSITE-ProRule" id="PRU00288"/>
    </source>
</evidence>
<feature type="compositionally biased region" description="Low complexity" evidence="6">
    <location>
        <begin position="220"/>
        <end position="229"/>
    </location>
</feature>
<dbReference type="AlphaFoldDB" id="A0A913XIM1"/>
<keyword evidence="9" id="KW-1185">Reference proteome</keyword>
<dbReference type="PROSITE" id="PS50115">
    <property type="entry name" value="ARFGAP"/>
    <property type="match status" value="1"/>
</dbReference>
<dbReference type="SMART" id="SM00105">
    <property type="entry name" value="ArfGap"/>
    <property type="match status" value="1"/>
</dbReference>
<dbReference type="OMA" id="KEPDRGN"/>
<evidence type="ECO:0000256" key="3">
    <source>
        <dbReference type="ARBA" id="ARBA00022771"/>
    </source>
</evidence>
<feature type="compositionally biased region" description="Low complexity" evidence="6">
    <location>
        <begin position="188"/>
        <end position="205"/>
    </location>
</feature>
<dbReference type="GeneID" id="110243245"/>
<dbReference type="RefSeq" id="XP_020913711.1">
    <property type="nucleotide sequence ID" value="XM_021058052.2"/>
</dbReference>